<keyword evidence="1" id="KW-0346">Stress response</keyword>
<protein>
    <submittedName>
        <fullName evidence="6">Uncharacterized protein LOC136092289</fullName>
    </submittedName>
</protein>
<accession>A0ABM4DNT4</accession>
<dbReference type="GeneID" id="136092289"/>
<evidence type="ECO:0000256" key="1">
    <source>
        <dbReference type="ARBA" id="ARBA00023016"/>
    </source>
</evidence>
<dbReference type="PANTHER" id="PTHR48094:SF11">
    <property type="entry name" value="GLUTATHIONE-INDEPENDENT GLYOXALASE HSP31-RELATED"/>
    <property type="match status" value="1"/>
</dbReference>
<dbReference type="SUPFAM" id="SSF52317">
    <property type="entry name" value="Class I glutamine amidotransferase-like"/>
    <property type="match status" value="1"/>
</dbReference>
<evidence type="ECO:0000313" key="6">
    <source>
        <dbReference type="RefSeq" id="XP_065676233.1"/>
    </source>
</evidence>
<reference evidence="6" key="1">
    <citation type="submission" date="2025-08" db="UniProtKB">
        <authorList>
            <consortium name="RefSeq"/>
        </authorList>
    </citation>
    <scope>IDENTIFICATION</scope>
</reference>
<dbReference type="Gene3D" id="3.40.50.880">
    <property type="match status" value="1"/>
</dbReference>
<evidence type="ECO:0000313" key="5">
    <source>
        <dbReference type="Proteomes" id="UP001652625"/>
    </source>
</evidence>
<dbReference type="Proteomes" id="UP001652625">
    <property type="component" value="Chromosome 15"/>
</dbReference>
<dbReference type="InterPro" id="IPR002818">
    <property type="entry name" value="DJ-1/PfpI"/>
</dbReference>
<proteinExistence type="inferred from homology"/>
<dbReference type="Pfam" id="PF01965">
    <property type="entry name" value="DJ-1_PfpI"/>
    <property type="match status" value="1"/>
</dbReference>
<sequence length="227" mass="24421">MAVLIVLTNWSELGNTGKKTGWYLPEVAHPYHVFKNSGLSITFASPNGGSTPMDPSGYEAFKEDPICKEFLEDQSISEQLNSTISLSDVNSALYNVIFYVGGHGPMFDIPDCEASNTLVAKIYESGGIVSAVCHGTVGLLNVKLSNGSYLVNGHNITSFTNEEEYAVNLMEAMPFALQTKLEDHGANFHAAPVFTNNVQVSERIVTGQNPASATGTAEAIVKILNEK</sequence>
<dbReference type="InterPro" id="IPR050325">
    <property type="entry name" value="Prot/Nucl_acid_deglycase"/>
</dbReference>
<keyword evidence="2" id="KW-0456">Lyase</keyword>
<evidence type="ECO:0000259" key="4">
    <source>
        <dbReference type="Pfam" id="PF01965"/>
    </source>
</evidence>
<dbReference type="CDD" id="cd03141">
    <property type="entry name" value="GATase1_Hsp31_like"/>
    <property type="match status" value="1"/>
</dbReference>
<dbReference type="PANTHER" id="PTHR48094">
    <property type="entry name" value="PROTEIN/NUCLEIC ACID DEGLYCASE DJ-1-RELATED"/>
    <property type="match status" value="1"/>
</dbReference>
<keyword evidence="5" id="KW-1185">Reference proteome</keyword>
<evidence type="ECO:0000256" key="2">
    <source>
        <dbReference type="ARBA" id="ARBA00023239"/>
    </source>
</evidence>
<gene>
    <name evidence="6" type="primary">LOC136092289</name>
</gene>
<feature type="domain" description="DJ-1/PfpI" evidence="4">
    <location>
        <begin position="26"/>
        <end position="222"/>
    </location>
</feature>
<comment type="similarity">
    <text evidence="3">Belongs to the peptidase C56 family. HSP31-like subfamily.</text>
</comment>
<evidence type="ECO:0000256" key="3">
    <source>
        <dbReference type="ARBA" id="ARBA00038493"/>
    </source>
</evidence>
<dbReference type="InterPro" id="IPR029062">
    <property type="entry name" value="Class_I_gatase-like"/>
</dbReference>
<organism evidence="5 6">
    <name type="scientific">Hydra vulgaris</name>
    <name type="common">Hydra</name>
    <name type="synonym">Hydra attenuata</name>
    <dbReference type="NCBI Taxonomy" id="6087"/>
    <lineage>
        <taxon>Eukaryota</taxon>
        <taxon>Metazoa</taxon>
        <taxon>Cnidaria</taxon>
        <taxon>Hydrozoa</taxon>
        <taxon>Hydroidolina</taxon>
        <taxon>Anthoathecata</taxon>
        <taxon>Aplanulata</taxon>
        <taxon>Hydridae</taxon>
        <taxon>Hydra</taxon>
    </lineage>
</organism>
<name>A0ABM4DNT4_HYDVU</name>
<dbReference type="RefSeq" id="XP_065676233.1">
    <property type="nucleotide sequence ID" value="XM_065820161.1"/>
</dbReference>